<sequence length="278" mass="31422">MLVKILSCLSRRPPTVAHVPDGRRFYAIGDIHGHLDLLDGLLTRIRDDELERGQPKGELIFLGDLINRGPRSAQVIDRLIKLKADRPETRFLLGNHEELFLTALSGNREAIRFFDRIGGAETILSYGITRQAYEAANYLELAAMLQSAVPLSHKRFLESFEDMIVEGDYVFVHAGVRPGVPLKKQRAGDLRWIREEFLRESEKHASPAIQGMVVVHGHTIFENIAEHPGRIGLDTGAYRSGILSAMAFEGDKRWIIQEFAEQRRSKRCSGEEATQVRQ</sequence>
<dbReference type="InterPro" id="IPR029052">
    <property type="entry name" value="Metallo-depent_PP-like"/>
</dbReference>
<evidence type="ECO:0000313" key="3">
    <source>
        <dbReference type="Proteomes" id="UP000316624"/>
    </source>
</evidence>
<dbReference type="GO" id="GO:0005737">
    <property type="term" value="C:cytoplasm"/>
    <property type="evidence" value="ECO:0007669"/>
    <property type="project" value="TreeGrafter"/>
</dbReference>
<keyword evidence="3" id="KW-1185">Reference proteome</keyword>
<dbReference type="PANTHER" id="PTHR42850">
    <property type="entry name" value="METALLOPHOSPHOESTERASE"/>
    <property type="match status" value="1"/>
</dbReference>
<protein>
    <submittedName>
        <fullName evidence="2">Serine/threonine protein phosphatase 1</fullName>
    </submittedName>
</protein>
<dbReference type="CDD" id="cd00144">
    <property type="entry name" value="MPP_PPP_family"/>
    <property type="match status" value="1"/>
</dbReference>
<proteinExistence type="predicted"/>
<gene>
    <name evidence="2" type="ORF">IQ35_03341</name>
</gene>
<dbReference type="EMBL" id="VLKK01000018">
    <property type="protein sequence ID" value="TWH90517.1"/>
    <property type="molecule type" value="Genomic_DNA"/>
</dbReference>
<dbReference type="GO" id="GO:0016791">
    <property type="term" value="F:phosphatase activity"/>
    <property type="evidence" value="ECO:0007669"/>
    <property type="project" value="TreeGrafter"/>
</dbReference>
<dbReference type="GO" id="GO:0008803">
    <property type="term" value="F:bis(5'-nucleosyl)-tetraphosphatase (symmetrical) activity"/>
    <property type="evidence" value="ECO:0007669"/>
    <property type="project" value="TreeGrafter"/>
</dbReference>
<dbReference type="SUPFAM" id="SSF56300">
    <property type="entry name" value="Metallo-dependent phosphatases"/>
    <property type="match status" value="1"/>
</dbReference>
<comment type="caution">
    <text evidence="2">The sequence shown here is derived from an EMBL/GenBank/DDBJ whole genome shotgun (WGS) entry which is preliminary data.</text>
</comment>
<name>A0A562K540_SPHWJ</name>
<feature type="domain" description="Calcineurin-like phosphoesterase" evidence="1">
    <location>
        <begin position="24"/>
        <end position="204"/>
    </location>
</feature>
<dbReference type="Gene3D" id="3.60.21.10">
    <property type="match status" value="1"/>
</dbReference>
<dbReference type="InterPro" id="IPR004843">
    <property type="entry name" value="Calcineurin-like_PHP"/>
</dbReference>
<accession>A0A562K540</accession>
<dbReference type="GO" id="GO:0110154">
    <property type="term" value="P:RNA decapping"/>
    <property type="evidence" value="ECO:0007669"/>
    <property type="project" value="TreeGrafter"/>
</dbReference>
<reference evidence="2 3" key="1">
    <citation type="journal article" date="2015" name="Stand. Genomic Sci.">
        <title>Genomic Encyclopedia of Bacterial and Archaeal Type Strains, Phase III: the genomes of soil and plant-associated and newly described type strains.</title>
        <authorList>
            <person name="Whitman W.B."/>
            <person name="Woyke T."/>
            <person name="Klenk H.P."/>
            <person name="Zhou Y."/>
            <person name="Lilburn T.G."/>
            <person name="Beck B.J."/>
            <person name="De Vos P."/>
            <person name="Vandamme P."/>
            <person name="Eisen J.A."/>
            <person name="Garrity G."/>
            <person name="Hugenholtz P."/>
            <person name="Kyrpides N.C."/>
        </authorList>
    </citation>
    <scope>NUCLEOTIDE SEQUENCE [LARGE SCALE GENOMIC DNA]</scope>
    <source>
        <strain evidence="2 3">CGMCC 1.7748</strain>
    </source>
</reference>
<dbReference type="InterPro" id="IPR050126">
    <property type="entry name" value="Ap4A_hydrolase"/>
</dbReference>
<dbReference type="Proteomes" id="UP000316624">
    <property type="component" value="Unassembled WGS sequence"/>
</dbReference>
<dbReference type="PANTHER" id="PTHR42850:SF4">
    <property type="entry name" value="ZINC-DEPENDENT ENDOPOLYPHOSPHATASE"/>
    <property type="match status" value="1"/>
</dbReference>
<dbReference type="AlphaFoldDB" id="A0A562K540"/>
<evidence type="ECO:0000259" key="1">
    <source>
        <dbReference type="Pfam" id="PF00149"/>
    </source>
</evidence>
<dbReference type="RefSeq" id="WP_145075224.1">
    <property type="nucleotide sequence ID" value="NZ_JACIIY010000019.1"/>
</dbReference>
<evidence type="ECO:0000313" key="2">
    <source>
        <dbReference type="EMBL" id="TWH90517.1"/>
    </source>
</evidence>
<dbReference type="Pfam" id="PF00149">
    <property type="entry name" value="Metallophos"/>
    <property type="match status" value="1"/>
</dbReference>
<organism evidence="2 3">
    <name type="scientific">Sphingobium wenxiniae (strain DSM 21828 / CGMCC 1.7748 / JZ-1)</name>
    <dbReference type="NCBI Taxonomy" id="595605"/>
    <lineage>
        <taxon>Bacteria</taxon>
        <taxon>Pseudomonadati</taxon>
        <taxon>Pseudomonadota</taxon>
        <taxon>Alphaproteobacteria</taxon>
        <taxon>Sphingomonadales</taxon>
        <taxon>Sphingomonadaceae</taxon>
        <taxon>Sphingobium</taxon>
    </lineage>
</organism>